<sequence>IWVEPGQAIKKGQQLCEGNLDLKELFRATGVEATQRYIVKEIQHIYVSQGAIIHDKHVEVIIRQMFSRVRIRDAGQTQFNTGEILEIGKVVEENEKMKKEAKKPATFSPTLLGISKVALTTDSFLSAASFQETSRVLIKAAIEGREDHLRGLKENVIIGKLIPAGTGFKRHLQK</sequence>
<feature type="domain" description="RNA polymerase Rpb1" evidence="1">
    <location>
        <begin position="8"/>
        <end position="80"/>
    </location>
</feature>
<dbReference type="Proteomes" id="UP000034371">
    <property type="component" value="Unassembled WGS sequence"/>
</dbReference>
<dbReference type="PATRIC" id="fig|1618487.3.peg.668"/>
<accession>A0A0G0X760</accession>
<feature type="non-terminal residue" evidence="2">
    <location>
        <position position="1"/>
    </location>
</feature>
<dbReference type="Gene3D" id="1.10.1790.20">
    <property type="match status" value="1"/>
</dbReference>
<dbReference type="AlphaFoldDB" id="A0A0G0X760"/>
<dbReference type="PANTHER" id="PTHR48443:SF2">
    <property type="entry name" value="DNA-DIRECTED RNA POLYMERASE SUBUNIT BETA"/>
    <property type="match status" value="1"/>
</dbReference>
<dbReference type="FunFam" id="1.10.150.390:FF:000002">
    <property type="entry name" value="DNA-directed RNA polymerase subunit beta"/>
    <property type="match status" value="1"/>
</dbReference>
<dbReference type="InterPro" id="IPR007081">
    <property type="entry name" value="RNA_pol_Rpb1_5"/>
</dbReference>
<dbReference type="EMBL" id="LCBY01000048">
    <property type="protein sequence ID" value="KKS20914.1"/>
    <property type="molecule type" value="Genomic_DNA"/>
</dbReference>
<dbReference type="Gene3D" id="2.40.50.100">
    <property type="match status" value="1"/>
</dbReference>
<dbReference type="GO" id="GO:0003677">
    <property type="term" value="F:DNA binding"/>
    <property type="evidence" value="ECO:0007669"/>
    <property type="project" value="InterPro"/>
</dbReference>
<keyword evidence="2" id="KW-0804">Transcription</keyword>
<dbReference type="PANTHER" id="PTHR48443">
    <property type="entry name" value="DNA-DIRECTED RNA POLYMERASE SUBUNIT BETA"/>
    <property type="match status" value="1"/>
</dbReference>
<evidence type="ECO:0000259" key="1">
    <source>
        <dbReference type="Pfam" id="PF04998"/>
    </source>
</evidence>
<gene>
    <name evidence="2" type="ORF">UU78_C0048G0001</name>
</gene>
<organism evidence="2 3">
    <name type="scientific">Candidatus Roizmanbacteria bacterium GW2011_GWC2_41_7</name>
    <dbReference type="NCBI Taxonomy" id="1618487"/>
    <lineage>
        <taxon>Bacteria</taxon>
        <taxon>Candidatus Roizmaniibacteriota</taxon>
    </lineage>
</organism>
<evidence type="ECO:0000313" key="2">
    <source>
        <dbReference type="EMBL" id="KKS20914.1"/>
    </source>
</evidence>
<dbReference type="CDD" id="cd02655">
    <property type="entry name" value="RNAP_beta'_C"/>
    <property type="match status" value="1"/>
</dbReference>
<dbReference type="GO" id="GO:0006351">
    <property type="term" value="P:DNA-templated transcription"/>
    <property type="evidence" value="ECO:0007669"/>
    <property type="project" value="InterPro"/>
</dbReference>
<reference evidence="2 3" key="1">
    <citation type="journal article" date="2015" name="Nature">
        <title>rRNA introns, odd ribosomes, and small enigmatic genomes across a large radiation of phyla.</title>
        <authorList>
            <person name="Brown C.T."/>
            <person name="Hug L.A."/>
            <person name="Thomas B.C."/>
            <person name="Sharon I."/>
            <person name="Castelle C.J."/>
            <person name="Singh A."/>
            <person name="Wilkins M.J."/>
            <person name="Williams K.H."/>
            <person name="Banfield J.F."/>
        </authorList>
    </citation>
    <scope>NUCLEOTIDE SEQUENCE [LARGE SCALE GENOMIC DNA]</scope>
</reference>
<dbReference type="GO" id="GO:0003899">
    <property type="term" value="F:DNA-directed RNA polymerase activity"/>
    <property type="evidence" value="ECO:0007669"/>
    <property type="project" value="InterPro"/>
</dbReference>
<name>A0A0G0X760_9BACT</name>
<proteinExistence type="predicted"/>
<dbReference type="SUPFAM" id="SSF64484">
    <property type="entry name" value="beta and beta-prime subunits of DNA dependent RNA-polymerase"/>
    <property type="match status" value="1"/>
</dbReference>
<comment type="caution">
    <text evidence="2">The sequence shown here is derived from an EMBL/GenBank/DDBJ whole genome shotgun (WGS) entry which is preliminary data.</text>
</comment>
<dbReference type="GO" id="GO:0000428">
    <property type="term" value="C:DNA-directed RNA polymerase complex"/>
    <property type="evidence" value="ECO:0007669"/>
    <property type="project" value="UniProtKB-KW"/>
</dbReference>
<protein>
    <submittedName>
        <fullName evidence="2">DNA-directed RNA polymerase subunit beta</fullName>
    </submittedName>
</protein>
<dbReference type="Gene3D" id="1.10.150.390">
    <property type="match status" value="1"/>
</dbReference>
<evidence type="ECO:0000313" key="3">
    <source>
        <dbReference type="Proteomes" id="UP000034371"/>
    </source>
</evidence>
<keyword evidence="2" id="KW-0240">DNA-directed RNA polymerase</keyword>
<dbReference type="Pfam" id="PF04998">
    <property type="entry name" value="RNA_pol_Rpb1_5"/>
    <property type="match status" value="1"/>
</dbReference>